<feature type="domain" description="DUF2382" evidence="2">
    <location>
        <begin position="34"/>
        <end position="102"/>
    </location>
</feature>
<dbReference type="InterPro" id="IPR019060">
    <property type="entry name" value="DUF2382"/>
</dbReference>
<evidence type="ECO:0000313" key="4">
    <source>
        <dbReference type="Proteomes" id="UP000607281"/>
    </source>
</evidence>
<comment type="caution">
    <text evidence="3">The sequence shown here is derived from an EMBL/GenBank/DDBJ whole genome shotgun (WGS) entry which is preliminary data.</text>
</comment>
<evidence type="ECO:0000313" key="3">
    <source>
        <dbReference type="EMBL" id="MBD2346710.1"/>
    </source>
</evidence>
<evidence type="ECO:0000256" key="1">
    <source>
        <dbReference type="SAM" id="MobiDB-lite"/>
    </source>
</evidence>
<accession>A0ABR8CY50</accession>
<protein>
    <submittedName>
        <fullName evidence="3">DUF2382 domain-containing protein</fullName>
    </submittedName>
</protein>
<reference evidence="3 4" key="1">
    <citation type="journal article" date="2020" name="ISME J.">
        <title>Comparative genomics reveals insights into cyanobacterial evolution and habitat adaptation.</title>
        <authorList>
            <person name="Chen M.Y."/>
            <person name="Teng W.K."/>
            <person name="Zhao L."/>
            <person name="Hu C.X."/>
            <person name="Zhou Y.K."/>
            <person name="Han B.P."/>
            <person name="Song L.R."/>
            <person name="Shu W.S."/>
        </authorList>
    </citation>
    <scope>NUCLEOTIDE SEQUENCE [LARGE SCALE GENOMIC DNA]</scope>
    <source>
        <strain evidence="3 4">FACHB-260</strain>
    </source>
</reference>
<dbReference type="Pfam" id="PF09557">
    <property type="entry name" value="DUF2382"/>
    <property type="match status" value="1"/>
</dbReference>
<feature type="compositionally biased region" description="Polar residues" evidence="1">
    <location>
        <begin position="9"/>
        <end position="22"/>
    </location>
</feature>
<dbReference type="EMBL" id="JACJRF010000052">
    <property type="protein sequence ID" value="MBD2346710.1"/>
    <property type="molecule type" value="Genomic_DNA"/>
</dbReference>
<dbReference type="RefSeq" id="WP_190409122.1">
    <property type="nucleotide sequence ID" value="NZ_JACJRF010000052.1"/>
</dbReference>
<name>A0ABR8CY50_9NOST</name>
<keyword evidence="4" id="KW-1185">Reference proteome</keyword>
<feature type="region of interest" description="Disordered" evidence="1">
    <location>
        <begin position="1"/>
        <end position="24"/>
    </location>
</feature>
<organism evidence="3 4">
    <name type="scientific">Anabaena subtropica FACHB-260</name>
    <dbReference type="NCBI Taxonomy" id="2692884"/>
    <lineage>
        <taxon>Bacteria</taxon>
        <taxon>Bacillati</taxon>
        <taxon>Cyanobacteriota</taxon>
        <taxon>Cyanophyceae</taxon>
        <taxon>Nostocales</taxon>
        <taxon>Nostocaceae</taxon>
        <taxon>Anabaena</taxon>
    </lineage>
</organism>
<proteinExistence type="predicted"/>
<gene>
    <name evidence="3" type="ORF">H6G18_21560</name>
</gene>
<evidence type="ECO:0000259" key="2">
    <source>
        <dbReference type="Pfam" id="PF09557"/>
    </source>
</evidence>
<sequence>MSDYLAAETPTNRKITDNSTEPDNNHIIEEEKNIRLLAERLIVDRNKQKIGEVVVRKVIETQMVQVPVRREKLIVEQIGQEHKQLAEIDLSQGEITGIELTQSVSHELSGWDSGLSVSGNFSSPKIASLLLNAIALERKHGCQHVLVSIVVEDEEHRKKYQEWFDRCSQGQLPKRPELADT</sequence>
<dbReference type="Proteomes" id="UP000607281">
    <property type="component" value="Unassembled WGS sequence"/>
</dbReference>